<feature type="domain" description="Amidohydrolase-related" evidence="2">
    <location>
        <begin position="3"/>
        <end position="274"/>
    </location>
</feature>
<dbReference type="InterPro" id="IPR006680">
    <property type="entry name" value="Amidohydro-rel"/>
</dbReference>
<comment type="similarity">
    <text evidence="1">Belongs to the metallo-dependent hydrolases superfamily.</text>
</comment>
<dbReference type="PANTHER" id="PTHR43569:SF2">
    <property type="entry name" value="AMIDOHYDROLASE-RELATED DOMAIN-CONTAINING PROTEIN"/>
    <property type="match status" value="1"/>
</dbReference>
<proteinExistence type="inferred from homology"/>
<sequence length="274" mass="31674">MRIDSHQHFWHYDPIKHEWIDDEMSNIRKDFLPEDLAPILKVNEIDGCVAVQADQTEEETNFLVSLAKENSFIKGIVGWVDLKAENIEDRLAHFKQEPLIKGFRHVLQGEEPSFMLQADFKNGISKLKDFGFTYDLLLFPQHIKAAIELVKENPNQPFVIDHISKPYIKKGIVAGWSEDIKAISEFPNVMIKVSGMVTEADYKNWKKEDFTPYLDIVTEAFGTDRIMFGSDWPVCLVAASYTEMQSIPKEYYATFSNLEQEKILGLNAERFYNL</sequence>
<dbReference type="PANTHER" id="PTHR43569">
    <property type="entry name" value="AMIDOHYDROLASE"/>
    <property type="match status" value="1"/>
</dbReference>
<dbReference type="Proteomes" id="UP000000310">
    <property type="component" value="Chromosome"/>
</dbReference>
<accession>F0S6J0</accession>
<evidence type="ECO:0000256" key="1">
    <source>
        <dbReference type="ARBA" id="ARBA00038310"/>
    </source>
</evidence>
<name>F0S6J0_PSESL</name>
<dbReference type="SUPFAM" id="SSF51556">
    <property type="entry name" value="Metallo-dependent hydrolases"/>
    <property type="match status" value="1"/>
</dbReference>
<organism evidence="3 4">
    <name type="scientific">Pseudopedobacter saltans (strain ATCC 51119 / DSM 12145 / JCM 21818 / CCUG 39354 / LMG 10337 / NBRC 100064 / NCIMB 13643)</name>
    <name type="common">Pedobacter saltans</name>
    <dbReference type="NCBI Taxonomy" id="762903"/>
    <lineage>
        <taxon>Bacteria</taxon>
        <taxon>Pseudomonadati</taxon>
        <taxon>Bacteroidota</taxon>
        <taxon>Sphingobacteriia</taxon>
        <taxon>Sphingobacteriales</taxon>
        <taxon>Sphingobacteriaceae</taxon>
        <taxon>Pseudopedobacter</taxon>
    </lineage>
</organism>
<dbReference type="GO" id="GO:0016787">
    <property type="term" value="F:hydrolase activity"/>
    <property type="evidence" value="ECO:0007669"/>
    <property type="project" value="InterPro"/>
</dbReference>
<dbReference type="EMBL" id="CP002545">
    <property type="protein sequence ID" value="ADY51066.1"/>
    <property type="molecule type" value="Genomic_DNA"/>
</dbReference>
<evidence type="ECO:0000313" key="4">
    <source>
        <dbReference type="Proteomes" id="UP000000310"/>
    </source>
</evidence>
<evidence type="ECO:0000313" key="3">
    <source>
        <dbReference type="EMBL" id="ADY51066.1"/>
    </source>
</evidence>
<dbReference type="HOGENOM" id="CLU_044590_3_0_10"/>
<dbReference type="eggNOG" id="COG3618">
    <property type="taxonomic scope" value="Bacteria"/>
</dbReference>
<evidence type="ECO:0000259" key="2">
    <source>
        <dbReference type="Pfam" id="PF04909"/>
    </source>
</evidence>
<dbReference type="InterPro" id="IPR052350">
    <property type="entry name" value="Metallo-dep_Lactonases"/>
</dbReference>
<dbReference type="AlphaFoldDB" id="F0S6J0"/>
<dbReference type="OrthoDB" id="5450317at2"/>
<keyword evidence="4" id="KW-1185">Reference proteome</keyword>
<gene>
    <name evidence="3" type="ordered locus">Pedsa_0484</name>
</gene>
<dbReference type="Pfam" id="PF04909">
    <property type="entry name" value="Amidohydro_2"/>
    <property type="match status" value="1"/>
</dbReference>
<reference evidence="3 4" key="1">
    <citation type="journal article" date="2011" name="Stand. Genomic Sci.">
        <title>Complete genome sequence of the gliding, heparinolytic Pedobacter saltans type strain (113).</title>
        <authorList>
            <person name="Liolios K."/>
            <person name="Sikorski J."/>
            <person name="Lu M."/>
            <person name="Nolan M."/>
            <person name="Lapidus A."/>
            <person name="Lucas S."/>
            <person name="Hammon N."/>
            <person name="Deshpande S."/>
            <person name="Cheng J.F."/>
            <person name="Tapia R."/>
            <person name="Han C."/>
            <person name="Goodwin L."/>
            <person name="Pitluck S."/>
            <person name="Huntemann M."/>
            <person name="Ivanova N."/>
            <person name="Pagani I."/>
            <person name="Mavromatis K."/>
            <person name="Ovchinikova G."/>
            <person name="Pati A."/>
            <person name="Chen A."/>
            <person name="Palaniappan K."/>
            <person name="Land M."/>
            <person name="Hauser L."/>
            <person name="Brambilla E.M."/>
            <person name="Kotsyurbenko O."/>
            <person name="Rohde M."/>
            <person name="Tindall B.J."/>
            <person name="Abt B."/>
            <person name="Goker M."/>
            <person name="Detter J.C."/>
            <person name="Woyke T."/>
            <person name="Bristow J."/>
            <person name="Eisen J.A."/>
            <person name="Markowitz V."/>
            <person name="Hugenholtz P."/>
            <person name="Klenk H.P."/>
            <person name="Kyrpides N.C."/>
        </authorList>
    </citation>
    <scope>NUCLEOTIDE SEQUENCE [LARGE SCALE GENOMIC DNA]</scope>
    <source>
        <strain evidence="4">ATCC 51119 / DSM 12145 / JCM 21818 / LMG 10337 / NBRC 100064 / NCIMB 13643</strain>
    </source>
</reference>
<reference evidence="4" key="2">
    <citation type="submission" date="2011-02" db="EMBL/GenBank/DDBJ databases">
        <title>The complete genome of Pedobacter saltans DSM 12145.</title>
        <authorList>
            <consortium name="US DOE Joint Genome Institute (JGI-PGF)"/>
            <person name="Lucas S."/>
            <person name="Copeland A."/>
            <person name="Lapidus A."/>
            <person name="Bruce D."/>
            <person name="Goodwin L."/>
            <person name="Pitluck S."/>
            <person name="Kyrpides N."/>
            <person name="Mavromatis K."/>
            <person name="Pagani I."/>
            <person name="Ivanova N."/>
            <person name="Ovchinnikova G."/>
            <person name="Lu M."/>
            <person name="Detter J.C."/>
            <person name="Han C."/>
            <person name="Land M."/>
            <person name="Hauser L."/>
            <person name="Markowitz V."/>
            <person name="Cheng J.-F."/>
            <person name="Hugenholtz P."/>
            <person name="Woyke T."/>
            <person name="Wu D."/>
            <person name="Tindall B."/>
            <person name="Pomrenke H.G."/>
            <person name="Brambilla E."/>
            <person name="Klenk H.-P."/>
            <person name="Eisen J.A."/>
        </authorList>
    </citation>
    <scope>NUCLEOTIDE SEQUENCE [LARGE SCALE GENOMIC DNA]</scope>
    <source>
        <strain evidence="4">ATCC 51119 / DSM 12145 / JCM 21818 / LMG 10337 / NBRC 100064 / NCIMB 13643</strain>
    </source>
</reference>
<dbReference type="STRING" id="762903.Pedsa_0484"/>
<protein>
    <submittedName>
        <fullName evidence="3">Amidohydrolase 2</fullName>
    </submittedName>
</protein>
<dbReference type="InterPro" id="IPR032466">
    <property type="entry name" value="Metal_Hydrolase"/>
</dbReference>
<dbReference type="RefSeq" id="WP_013631569.1">
    <property type="nucleotide sequence ID" value="NC_015177.1"/>
</dbReference>
<dbReference type="Gene3D" id="3.20.20.140">
    <property type="entry name" value="Metal-dependent hydrolases"/>
    <property type="match status" value="1"/>
</dbReference>
<dbReference type="KEGG" id="psn:Pedsa_0484"/>